<comment type="subcellular location">
    <subcellularLocation>
        <location evidence="1">Cell membrane</location>
        <topology evidence="1">Multi-pass membrane protein</topology>
    </subcellularLocation>
</comment>
<comment type="caution">
    <text evidence="13">The sequence shown here is derived from an EMBL/GenBank/DDBJ whole genome shotgun (WGS) entry which is preliminary data.</text>
</comment>
<feature type="transmembrane region" description="Helical" evidence="12">
    <location>
        <begin position="103"/>
        <end position="126"/>
    </location>
</feature>
<feature type="transmembrane region" description="Helical" evidence="12">
    <location>
        <begin position="147"/>
        <end position="176"/>
    </location>
</feature>
<evidence type="ECO:0000313" key="13">
    <source>
        <dbReference type="EMBL" id="KAJ8049498.1"/>
    </source>
</evidence>
<dbReference type="Proteomes" id="UP001152320">
    <property type="component" value="Chromosome 1"/>
</dbReference>
<evidence type="ECO:0000256" key="1">
    <source>
        <dbReference type="ARBA" id="ARBA00004651"/>
    </source>
</evidence>
<feature type="transmembrane region" description="Helical" evidence="12">
    <location>
        <begin position="432"/>
        <end position="454"/>
    </location>
</feature>
<dbReference type="GO" id="GO:0005886">
    <property type="term" value="C:plasma membrane"/>
    <property type="evidence" value="ECO:0007669"/>
    <property type="project" value="UniProtKB-SubCell"/>
</dbReference>
<dbReference type="NCBIfam" id="TIGR00813">
    <property type="entry name" value="sss"/>
    <property type="match status" value="1"/>
</dbReference>
<evidence type="ECO:0000256" key="11">
    <source>
        <dbReference type="RuleBase" id="RU362091"/>
    </source>
</evidence>
<dbReference type="PANTHER" id="PTHR42985">
    <property type="entry name" value="SODIUM-COUPLED MONOCARBOXYLATE TRANSPORTER"/>
    <property type="match status" value="1"/>
</dbReference>
<evidence type="ECO:0000256" key="2">
    <source>
        <dbReference type="ARBA" id="ARBA00006434"/>
    </source>
</evidence>
<dbReference type="OrthoDB" id="6132759at2759"/>
<organism evidence="13 14">
    <name type="scientific">Holothuria leucospilota</name>
    <name type="common">Black long sea cucumber</name>
    <name type="synonym">Mertensiothuria leucospilota</name>
    <dbReference type="NCBI Taxonomy" id="206669"/>
    <lineage>
        <taxon>Eukaryota</taxon>
        <taxon>Metazoa</taxon>
        <taxon>Echinodermata</taxon>
        <taxon>Eleutherozoa</taxon>
        <taxon>Echinozoa</taxon>
        <taxon>Holothuroidea</taxon>
        <taxon>Aspidochirotacea</taxon>
        <taxon>Aspidochirotida</taxon>
        <taxon>Holothuriidae</taxon>
        <taxon>Holothuria</taxon>
    </lineage>
</organism>
<evidence type="ECO:0000256" key="3">
    <source>
        <dbReference type="ARBA" id="ARBA00022448"/>
    </source>
</evidence>
<dbReference type="InterPro" id="IPR038377">
    <property type="entry name" value="Na/Glc_symporter_sf"/>
</dbReference>
<dbReference type="EMBL" id="JAIZAY010000001">
    <property type="protein sequence ID" value="KAJ8049498.1"/>
    <property type="molecule type" value="Genomic_DNA"/>
</dbReference>
<dbReference type="Pfam" id="PF00474">
    <property type="entry name" value="SSF"/>
    <property type="match status" value="1"/>
</dbReference>
<feature type="transmembrane region" description="Helical" evidence="12">
    <location>
        <begin position="256"/>
        <end position="274"/>
    </location>
</feature>
<feature type="transmembrane region" description="Helical" evidence="12">
    <location>
        <begin position="406"/>
        <end position="426"/>
    </location>
</feature>
<name>A0A9Q1HLB8_HOLLE</name>
<protein>
    <submittedName>
        <fullName evidence="13">Sodium/iodide cotransporter</fullName>
    </submittedName>
</protein>
<feature type="transmembrane region" description="Helical" evidence="12">
    <location>
        <begin position="72"/>
        <end position="91"/>
    </location>
</feature>
<keyword evidence="4" id="KW-1003">Cell membrane</keyword>
<dbReference type="InterPro" id="IPR001734">
    <property type="entry name" value="Na/solute_symporter"/>
</dbReference>
<keyword evidence="10" id="KW-0739">Sodium transport</keyword>
<evidence type="ECO:0000256" key="12">
    <source>
        <dbReference type="SAM" id="Phobius"/>
    </source>
</evidence>
<comment type="similarity">
    <text evidence="2 11">Belongs to the sodium:solute symporter (SSF) (TC 2.A.21) family.</text>
</comment>
<feature type="transmembrane region" description="Helical" evidence="12">
    <location>
        <begin position="295"/>
        <end position="324"/>
    </location>
</feature>
<dbReference type="PROSITE" id="PS50283">
    <property type="entry name" value="NA_SOLUT_SYMP_3"/>
    <property type="match status" value="1"/>
</dbReference>
<evidence type="ECO:0000256" key="4">
    <source>
        <dbReference type="ARBA" id="ARBA00022475"/>
    </source>
</evidence>
<feature type="transmembrane region" description="Helical" evidence="12">
    <location>
        <begin position="461"/>
        <end position="481"/>
    </location>
</feature>
<keyword evidence="8" id="KW-0406">Ion transport</keyword>
<evidence type="ECO:0000256" key="5">
    <source>
        <dbReference type="ARBA" id="ARBA00022692"/>
    </source>
</evidence>
<evidence type="ECO:0000256" key="8">
    <source>
        <dbReference type="ARBA" id="ARBA00023065"/>
    </source>
</evidence>
<dbReference type="InterPro" id="IPR051163">
    <property type="entry name" value="Sodium:Solute_Symporter_SSF"/>
</dbReference>
<feature type="transmembrane region" description="Helical" evidence="12">
    <location>
        <begin position="211"/>
        <end position="236"/>
    </location>
</feature>
<evidence type="ECO:0000256" key="9">
    <source>
        <dbReference type="ARBA" id="ARBA00023136"/>
    </source>
</evidence>
<feature type="transmembrane region" description="Helical" evidence="12">
    <location>
        <begin position="344"/>
        <end position="365"/>
    </location>
</feature>
<feature type="transmembrane region" description="Helical" evidence="12">
    <location>
        <begin position="532"/>
        <end position="553"/>
    </location>
</feature>
<accession>A0A9Q1HLB8</accession>
<dbReference type="GO" id="GO:0015293">
    <property type="term" value="F:symporter activity"/>
    <property type="evidence" value="ECO:0007669"/>
    <property type="project" value="TreeGrafter"/>
</dbReference>
<keyword evidence="7" id="KW-0915">Sodium</keyword>
<dbReference type="AlphaFoldDB" id="A0A9Q1HLB8"/>
<sequence length="615" mass="69160">MYSTIPSLATENTHFLLWRPYKQIMGNLLFVEYVVFGTFFAICLLIGLYYGWRDRKSDSKDEYFVGNRRMNAFAVGLSFFVSDFSSIGFLSVPNDTYFRGPGIWIMIWGVFLSLAPLYFVFIPVFHRLKLSNIYDYLELRFNRSVKYCAVLVQVFFLLLYMSLSVYAPALAVTTFFEIDVQLAIVIVGGICIVYTAIGGVKAVVWTDVFQVAMILFLGFLLISIFALRELGGFAVIRKVMSENDRRFEIDFRPSPALPYTFWSALVAGPCMELYRSVCCQHVAQRYLSVKTRRQALFTAFLGQVLTFITVFWLLLIGLAMFTYYADCDPFTLGIVQKFDQMVPYFIMDLFQSIPGLIGILTSAIFSSAISSVSSGINALSLMFHKEVLYLIGKDLTPKQELTVAKILAGVVGILTLLVTFLAQYLGGIMDALLTWQGIFLGPILGAYVLGVFFTRVNTVNCLIGMILGLALSVTLKIGNMLQPRNISVLPPLSTEGCSATTQIPLTEYANVTSSFDETPSGLNFSIWQISTFYYGAICTYTTIIVGLTMSLITKPSDSAVIDKRLIWRPAWPRWCRIISDYDETDVEDDKDYRFDKSYHPVSSIDLQDCPGQSNA</sequence>
<feature type="transmembrane region" description="Helical" evidence="12">
    <location>
        <begin position="30"/>
        <end position="52"/>
    </location>
</feature>
<dbReference type="Gene3D" id="1.20.1730.10">
    <property type="entry name" value="Sodium/glucose cotransporter"/>
    <property type="match status" value="1"/>
</dbReference>
<evidence type="ECO:0000313" key="14">
    <source>
        <dbReference type="Proteomes" id="UP001152320"/>
    </source>
</evidence>
<evidence type="ECO:0000256" key="10">
    <source>
        <dbReference type="ARBA" id="ARBA00023201"/>
    </source>
</evidence>
<evidence type="ECO:0000256" key="6">
    <source>
        <dbReference type="ARBA" id="ARBA00022989"/>
    </source>
</evidence>
<keyword evidence="9 12" id="KW-0472">Membrane</keyword>
<keyword evidence="14" id="KW-1185">Reference proteome</keyword>
<keyword evidence="6 12" id="KW-1133">Transmembrane helix</keyword>
<proteinExistence type="inferred from homology"/>
<evidence type="ECO:0000256" key="7">
    <source>
        <dbReference type="ARBA" id="ARBA00023053"/>
    </source>
</evidence>
<dbReference type="PANTHER" id="PTHR42985:SF40">
    <property type="entry name" value="LD47995P-RELATED"/>
    <property type="match status" value="1"/>
</dbReference>
<keyword evidence="5 12" id="KW-0812">Transmembrane</keyword>
<dbReference type="GO" id="GO:0006814">
    <property type="term" value="P:sodium ion transport"/>
    <property type="evidence" value="ECO:0007669"/>
    <property type="project" value="UniProtKB-KW"/>
</dbReference>
<gene>
    <name evidence="13" type="ORF">HOLleu_02268</name>
</gene>
<reference evidence="13" key="1">
    <citation type="submission" date="2021-10" db="EMBL/GenBank/DDBJ databases">
        <title>Tropical sea cucumber genome reveals ecological adaptation and Cuvierian tubules defense mechanism.</title>
        <authorList>
            <person name="Chen T."/>
        </authorList>
    </citation>
    <scope>NUCLEOTIDE SEQUENCE</scope>
    <source>
        <strain evidence="13">Nanhai2018</strain>
        <tissue evidence="13">Muscle</tissue>
    </source>
</reference>
<feature type="transmembrane region" description="Helical" evidence="12">
    <location>
        <begin position="182"/>
        <end position="204"/>
    </location>
</feature>
<keyword evidence="3" id="KW-0813">Transport</keyword>